<keyword evidence="1" id="KW-0812">Transmembrane</keyword>
<gene>
    <name evidence="3" type="ORF">SDC9_150527</name>
</gene>
<feature type="transmembrane region" description="Helical" evidence="1">
    <location>
        <begin position="123"/>
        <end position="148"/>
    </location>
</feature>
<dbReference type="AlphaFoldDB" id="A0A645EPL9"/>
<dbReference type="InterPro" id="IPR025645">
    <property type="entry name" value="DUF4349"/>
</dbReference>
<accession>A0A645EPL9</accession>
<evidence type="ECO:0000259" key="2">
    <source>
        <dbReference type="Pfam" id="PF14257"/>
    </source>
</evidence>
<dbReference type="EMBL" id="VSSQ01049225">
    <property type="protein sequence ID" value="MPN03300.1"/>
    <property type="molecule type" value="Genomic_DNA"/>
</dbReference>
<reference evidence="3" key="1">
    <citation type="submission" date="2019-08" db="EMBL/GenBank/DDBJ databases">
        <authorList>
            <person name="Kucharzyk K."/>
            <person name="Murdoch R.W."/>
            <person name="Higgins S."/>
            <person name="Loffler F."/>
        </authorList>
    </citation>
    <scope>NUCLEOTIDE SEQUENCE</scope>
</reference>
<proteinExistence type="predicted"/>
<evidence type="ECO:0000313" key="3">
    <source>
        <dbReference type="EMBL" id="MPN03300.1"/>
    </source>
</evidence>
<name>A0A645EPL9_9ZZZZ</name>
<evidence type="ECO:0000256" key="1">
    <source>
        <dbReference type="SAM" id="Phobius"/>
    </source>
</evidence>
<keyword evidence="1" id="KW-1133">Transmembrane helix</keyword>
<dbReference type="Pfam" id="PF14257">
    <property type="entry name" value="DUF4349"/>
    <property type="match status" value="1"/>
</dbReference>
<keyword evidence="1" id="KW-0472">Membrane</keyword>
<protein>
    <recommendedName>
        <fullName evidence="2">DUF4349 domain-containing protein</fullName>
    </recommendedName>
</protein>
<sequence>MGEVINHNTNSVDITEQYYDTTTRVENLKVQENRLRELVGMAKNVEEILKIENELNRVRSDIDLMSTDIKRWDKQVSLSSLYVSLKEIKAGKLETLNIPTIWTKAYKGFYGAINNILRGAEGLFIYAVTALPYIFILAIISLISYLILLKVRPKKIK</sequence>
<organism evidence="3">
    <name type="scientific">bioreactor metagenome</name>
    <dbReference type="NCBI Taxonomy" id="1076179"/>
    <lineage>
        <taxon>unclassified sequences</taxon>
        <taxon>metagenomes</taxon>
        <taxon>ecological metagenomes</taxon>
    </lineage>
</organism>
<feature type="domain" description="DUF4349" evidence="2">
    <location>
        <begin position="2"/>
        <end position="142"/>
    </location>
</feature>
<comment type="caution">
    <text evidence="3">The sequence shown here is derived from an EMBL/GenBank/DDBJ whole genome shotgun (WGS) entry which is preliminary data.</text>
</comment>